<gene>
    <name evidence="2" type="ORF">IQ37_06935</name>
</gene>
<evidence type="ECO:0000256" key="1">
    <source>
        <dbReference type="SAM" id="SignalP"/>
    </source>
</evidence>
<sequence length="393" mass="42749">MEKKLWVTLLLLIGVVSQAQVGIGTANPHPSAMLDVNVDDLPEGSKKGLLCPKVALRSRTDQVTIPEPAKGLLVYCLGTHPDFKIEGYMYWNGEEWVKFNGSPAINPSIGTLNCSGAYLEPPKFIPGEEYSGTLIIPYNGGNGGDYATNNDTIASTGNTGLKAILNSGTLNNGSGAITYSVSGVPSSTSKAGFPISFLGKNCQVQVNGNGGGSIGNKVNVTTFVGSFYDQEQEGVSFGNGKYKIRLFKRPVSAAKMYTDDYTDVQLMYLGDSEIKLETFASTMFGSSHWNYASRSGRNGNGPFVAFIDRSGNPVDLTRDTNSLKPNAWYGWGEPGIRTANPEKRQYVFTPVDQNDKTFYRIEIFFADPTPYDNDPIDSYLDTKVIFYIEEIPG</sequence>
<feature type="chain" id="PRO_5001804374" evidence="1">
    <location>
        <begin position="20"/>
        <end position="393"/>
    </location>
</feature>
<name>A0A086BK21_9FLAO</name>
<protein>
    <submittedName>
        <fullName evidence="2">Uncharacterized protein</fullName>
    </submittedName>
</protein>
<dbReference type="RefSeq" id="WP_034682921.1">
    <property type="nucleotide sequence ID" value="NZ_CP023049.2"/>
</dbReference>
<evidence type="ECO:0000313" key="3">
    <source>
        <dbReference type="Proteomes" id="UP000028709"/>
    </source>
</evidence>
<evidence type="ECO:0000313" key="2">
    <source>
        <dbReference type="EMBL" id="KFF29285.1"/>
    </source>
</evidence>
<dbReference type="EMBL" id="JPRJ01000008">
    <property type="protein sequence ID" value="KFF29285.1"/>
    <property type="molecule type" value="Genomic_DNA"/>
</dbReference>
<accession>A0A086BK21</accession>
<organism evidence="2 3">
    <name type="scientific">Chryseobacterium piperi</name>
    <dbReference type="NCBI Taxonomy" id="558152"/>
    <lineage>
        <taxon>Bacteria</taxon>
        <taxon>Pseudomonadati</taxon>
        <taxon>Bacteroidota</taxon>
        <taxon>Flavobacteriia</taxon>
        <taxon>Flavobacteriales</taxon>
        <taxon>Weeksellaceae</taxon>
        <taxon>Chryseobacterium group</taxon>
        <taxon>Chryseobacterium</taxon>
    </lineage>
</organism>
<feature type="signal peptide" evidence="1">
    <location>
        <begin position="1"/>
        <end position="19"/>
    </location>
</feature>
<dbReference type="STRING" id="558152.IQ37_06935"/>
<keyword evidence="3" id="KW-1185">Reference proteome</keyword>
<reference evidence="2 3" key="1">
    <citation type="submission" date="2014-07" db="EMBL/GenBank/DDBJ databases">
        <title>Genome of Chryseobacterium piperi CTM.</title>
        <authorList>
            <person name="Pipes S.E."/>
            <person name="Stropko S.J."/>
            <person name="Newman J.D."/>
        </authorList>
    </citation>
    <scope>NUCLEOTIDE SEQUENCE [LARGE SCALE GENOMIC DNA]</scope>
    <source>
        <strain evidence="2 3">CTM</strain>
    </source>
</reference>
<dbReference type="eggNOG" id="COG0018">
    <property type="taxonomic scope" value="Bacteria"/>
</dbReference>
<proteinExistence type="predicted"/>
<dbReference type="KEGG" id="cpip:CJF12_05720"/>
<dbReference type="OrthoDB" id="1246284at2"/>
<keyword evidence="1" id="KW-0732">Signal</keyword>
<dbReference type="AlphaFoldDB" id="A0A086BK21"/>
<comment type="caution">
    <text evidence="2">The sequence shown here is derived from an EMBL/GenBank/DDBJ whole genome shotgun (WGS) entry which is preliminary data.</text>
</comment>
<dbReference type="Proteomes" id="UP000028709">
    <property type="component" value="Unassembled WGS sequence"/>
</dbReference>